<protein>
    <submittedName>
        <fullName evidence="2">Uncharacterized protein</fullName>
    </submittedName>
</protein>
<proteinExistence type="predicted"/>
<dbReference type="Proteomes" id="UP001301958">
    <property type="component" value="Unassembled WGS sequence"/>
</dbReference>
<keyword evidence="3" id="KW-1185">Reference proteome</keyword>
<feature type="compositionally biased region" description="Polar residues" evidence="1">
    <location>
        <begin position="78"/>
        <end position="94"/>
    </location>
</feature>
<feature type="compositionally biased region" description="Polar residues" evidence="1">
    <location>
        <begin position="52"/>
        <end position="69"/>
    </location>
</feature>
<feature type="region of interest" description="Disordered" evidence="1">
    <location>
        <begin position="45"/>
        <end position="94"/>
    </location>
</feature>
<dbReference type="EMBL" id="MU865671">
    <property type="protein sequence ID" value="KAK4220670.1"/>
    <property type="molecule type" value="Genomic_DNA"/>
</dbReference>
<comment type="caution">
    <text evidence="2">The sequence shown here is derived from an EMBL/GenBank/DDBJ whole genome shotgun (WGS) entry which is preliminary data.</text>
</comment>
<reference evidence="2" key="1">
    <citation type="journal article" date="2023" name="Mol. Phylogenet. Evol.">
        <title>Genome-scale phylogeny and comparative genomics of the fungal order Sordariales.</title>
        <authorList>
            <person name="Hensen N."/>
            <person name="Bonometti L."/>
            <person name="Westerberg I."/>
            <person name="Brannstrom I.O."/>
            <person name="Guillou S."/>
            <person name="Cros-Aarteil S."/>
            <person name="Calhoun S."/>
            <person name="Haridas S."/>
            <person name="Kuo A."/>
            <person name="Mondo S."/>
            <person name="Pangilinan J."/>
            <person name="Riley R."/>
            <person name="LaButti K."/>
            <person name="Andreopoulos B."/>
            <person name="Lipzen A."/>
            <person name="Chen C."/>
            <person name="Yan M."/>
            <person name="Daum C."/>
            <person name="Ng V."/>
            <person name="Clum A."/>
            <person name="Steindorff A."/>
            <person name="Ohm R.A."/>
            <person name="Martin F."/>
            <person name="Silar P."/>
            <person name="Natvig D.O."/>
            <person name="Lalanne C."/>
            <person name="Gautier V."/>
            <person name="Ament-Velasquez S.L."/>
            <person name="Kruys A."/>
            <person name="Hutchinson M.I."/>
            <person name="Powell A.J."/>
            <person name="Barry K."/>
            <person name="Miller A.N."/>
            <person name="Grigoriev I.V."/>
            <person name="Debuchy R."/>
            <person name="Gladieux P."/>
            <person name="Hiltunen Thoren M."/>
            <person name="Johannesson H."/>
        </authorList>
    </citation>
    <scope>NUCLEOTIDE SEQUENCE</scope>
    <source>
        <strain evidence="2">CBS 990.96</strain>
    </source>
</reference>
<name>A0AAN6YMV6_9PEZI</name>
<evidence type="ECO:0000256" key="1">
    <source>
        <dbReference type="SAM" id="MobiDB-lite"/>
    </source>
</evidence>
<sequence>MYSTFNPSATTIRCLTYNELPVTPANNFQYFKTTNDKFQHTRLSPHDRFTERSPQQETYLPSPQSSTSKHTPDEQLVGENQQSESNDKPYQTGISSEAPAELENRQYQSLPPTPSGSRPTTLNDIITVDTHTSSSISSAPLNDTITVDALTSSSSRPVPLNDSITDTVATLQEPRKCGKRKTYASGHYSNLQKGKQVKFTNPLPPPKHTEFIKVLHMVTWKVP</sequence>
<gene>
    <name evidence="2" type="ORF">QBC38DRAFT_493734</name>
</gene>
<accession>A0AAN6YMV6</accession>
<evidence type="ECO:0000313" key="2">
    <source>
        <dbReference type="EMBL" id="KAK4220670.1"/>
    </source>
</evidence>
<dbReference type="AlphaFoldDB" id="A0AAN6YMV6"/>
<reference evidence="2" key="2">
    <citation type="submission" date="2023-05" db="EMBL/GenBank/DDBJ databases">
        <authorList>
            <consortium name="Lawrence Berkeley National Laboratory"/>
            <person name="Steindorff A."/>
            <person name="Hensen N."/>
            <person name="Bonometti L."/>
            <person name="Westerberg I."/>
            <person name="Brannstrom I.O."/>
            <person name="Guillou S."/>
            <person name="Cros-Aarteil S."/>
            <person name="Calhoun S."/>
            <person name="Haridas S."/>
            <person name="Kuo A."/>
            <person name="Mondo S."/>
            <person name="Pangilinan J."/>
            <person name="Riley R."/>
            <person name="Labutti K."/>
            <person name="Andreopoulos B."/>
            <person name="Lipzen A."/>
            <person name="Chen C."/>
            <person name="Yanf M."/>
            <person name="Daum C."/>
            <person name="Ng V."/>
            <person name="Clum A."/>
            <person name="Ohm R."/>
            <person name="Martin F."/>
            <person name="Silar P."/>
            <person name="Natvig D."/>
            <person name="Lalanne C."/>
            <person name="Gautier V."/>
            <person name="Ament-Velasquez S.L."/>
            <person name="Kruys A."/>
            <person name="Hutchinson M.I."/>
            <person name="Powell A.J."/>
            <person name="Barry K."/>
            <person name="Miller A.N."/>
            <person name="Grigoriev I.V."/>
            <person name="Debuchy R."/>
            <person name="Gladieux P."/>
            <person name="Thoren M.H."/>
            <person name="Johannesson H."/>
        </authorList>
    </citation>
    <scope>NUCLEOTIDE SEQUENCE</scope>
    <source>
        <strain evidence="2">CBS 990.96</strain>
    </source>
</reference>
<organism evidence="2 3">
    <name type="scientific">Podospora fimiseda</name>
    <dbReference type="NCBI Taxonomy" id="252190"/>
    <lineage>
        <taxon>Eukaryota</taxon>
        <taxon>Fungi</taxon>
        <taxon>Dikarya</taxon>
        <taxon>Ascomycota</taxon>
        <taxon>Pezizomycotina</taxon>
        <taxon>Sordariomycetes</taxon>
        <taxon>Sordariomycetidae</taxon>
        <taxon>Sordariales</taxon>
        <taxon>Podosporaceae</taxon>
        <taxon>Podospora</taxon>
    </lineage>
</organism>
<evidence type="ECO:0000313" key="3">
    <source>
        <dbReference type="Proteomes" id="UP001301958"/>
    </source>
</evidence>